<feature type="transmembrane region" description="Helical" evidence="4">
    <location>
        <begin position="266"/>
        <end position="284"/>
    </location>
</feature>
<reference evidence="7 8" key="1">
    <citation type="submission" date="2024-02" db="EMBL/GenBank/DDBJ databases">
        <title>Bacteria isolated from the canopy kelp, Nereocystis luetkeana.</title>
        <authorList>
            <person name="Pfister C.A."/>
            <person name="Younker I.T."/>
            <person name="Light S.H."/>
        </authorList>
    </citation>
    <scope>NUCLEOTIDE SEQUENCE [LARGE SCALE GENOMIC DNA]</scope>
    <source>
        <strain evidence="7 8">TI.4.07</strain>
    </source>
</reference>
<dbReference type="SUPFAM" id="SSF47384">
    <property type="entry name" value="Homodimeric domain of signal transducing histidine kinase"/>
    <property type="match status" value="1"/>
</dbReference>
<dbReference type="Pfam" id="PF00497">
    <property type="entry name" value="SBP_bac_3"/>
    <property type="match status" value="1"/>
</dbReference>
<keyword evidence="4" id="KW-0472">Membrane</keyword>
<dbReference type="Pfam" id="PF02518">
    <property type="entry name" value="HATPase_c"/>
    <property type="match status" value="1"/>
</dbReference>
<sequence length="563" mass="62715">MFRYYVCVCCLFFLPSLEADARTLAGSTNKVVIVGGDFNYPPYEFLDQEGNPTGYGTELTKEIAAVMGINIEIRLGKWSDMRDAIEKGEIDVLQGIAYSDERAKFYDFSPHYAIINQSVFARDDQSTSINSIEDLKGKEVIVQKNGIMHDLILEQHIKMNLFTVDTHADALRLLASGKHDYAVVANLPGLYLGREFALSNIKPVGQTFAAQRYGFGVKKGNEDLLAKFSEGLAILKNTGRQEAIYEKWFGALEKSQYPWKKVGQTAAILSLLLLITLGGIVVWNRMLKKEVNRRTKELKQQQQQLLQADKMASLGVLVSGVAHEINNPCSLVSMNISILKGVLRDSEEAYDAYYRDHGDFDLGGLPYSRMREKIPYMLEDIATGAQRIRRIVDDLRDFARQGPLDLSEQVDLNLVAEVSIRLVDNTIKQSTFTFSTKLSKSLPKILGNKQKIEQVVINLIVNACQALSSQKEGIKVISYYNEERAMVCLEVQDQGRGIEPDNLSKLNDPFFTTKRDQGGMGLGLSVSSGIVQEHGGTLEYESVLGLGTRAILSLPISVKGEEI</sequence>
<dbReference type="InterPro" id="IPR004358">
    <property type="entry name" value="Sig_transdc_His_kin-like_C"/>
</dbReference>
<dbReference type="InterPro" id="IPR005467">
    <property type="entry name" value="His_kinase_dom"/>
</dbReference>
<evidence type="ECO:0000313" key="7">
    <source>
        <dbReference type="EMBL" id="MEL0612108.1"/>
    </source>
</evidence>
<evidence type="ECO:0000259" key="6">
    <source>
        <dbReference type="PROSITE" id="PS50109"/>
    </source>
</evidence>
<dbReference type="SUPFAM" id="SSF53850">
    <property type="entry name" value="Periplasmic binding protein-like II"/>
    <property type="match status" value="1"/>
</dbReference>
<keyword evidence="8" id="KW-1185">Reference proteome</keyword>
<dbReference type="SMART" id="SM00387">
    <property type="entry name" value="HATPase_c"/>
    <property type="match status" value="1"/>
</dbReference>
<dbReference type="EC" id="2.7.13.3" evidence="2"/>
<keyword evidence="4" id="KW-1133">Transmembrane helix</keyword>
<comment type="caution">
    <text evidence="7">The sequence shown here is derived from an EMBL/GenBank/DDBJ whole genome shotgun (WGS) entry which is preliminary data.</text>
</comment>
<name>A0ABU9G0W8_9GAMM</name>
<keyword evidence="5" id="KW-0732">Signal</keyword>
<gene>
    <name evidence="7" type="ORF">V6242_03045</name>
</gene>
<dbReference type="RefSeq" id="WP_341562198.1">
    <property type="nucleotide sequence ID" value="NZ_JBAKAQ010000001.1"/>
</dbReference>
<dbReference type="Pfam" id="PF00512">
    <property type="entry name" value="HisKA"/>
    <property type="match status" value="1"/>
</dbReference>
<keyword evidence="3" id="KW-0597">Phosphoprotein</keyword>
<feature type="domain" description="Histidine kinase" evidence="6">
    <location>
        <begin position="320"/>
        <end position="558"/>
    </location>
</feature>
<dbReference type="Gene3D" id="3.30.565.10">
    <property type="entry name" value="Histidine kinase-like ATPase, C-terminal domain"/>
    <property type="match status" value="1"/>
</dbReference>
<keyword evidence="4" id="KW-0812">Transmembrane</keyword>
<dbReference type="PROSITE" id="PS50109">
    <property type="entry name" value="HIS_KIN"/>
    <property type="match status" value="1"/>
</dbReference>
<dbReference type="Gene3D" id="1.10.287.130">
    <property type="match status" value="1"/>
</dbReference>
<organism evidence="7 8">
    <name type="scientific">Marinomonas arenicola</name>
    <dbReference type="NCBI Taxonomy" id="569601"/>
    <lineage>
        <taxon>Bacteria</taxon>
        <taxon>Pseudomonadati</taxon>
        <taxon>Pseudomonadota</taxon>
        <taxon>Gammaproteobacteria</taxon>
        <taxon>Oceanospirillales</taxon>
        <taxon>Oceanospirillaceae</taxon>
        <taxon>Marinomonas</taxon>
    </lineage>
</organism>
<dbReference type="PANTHER" id="PTHR43065:SF42">
    <property type="entry name" value="TWO-COMPONENT SENSOR PPRA"/>
    <property type="match status" value="1"/>
</dbReference>
<dbReference type="InterPro" id="IPR036890">
    <property type="entry name" value="HATPase_C_sf"/>
</dbReference>
<dbReference type="InterPro" id="IPR001638">
    <property type="entry name" value="Solute-binding_3/MltF_N"/>
</dbReference>
<dbReference type="SMART" id="SM00388">
    <property type="entry name" value="HisKA"/>
    <property type="match status" value="1"/>
</dbReference>
<proteinExistence type="predicted"/>
<evidence type="ECO:0000256" key="4">
    <source>
        <dbReference type="SAM" id="Phobius"/>
    </source>
</evidence>
<dbReference type="PRINTS" id="PR00344">
    <property type="entry name" value="BCTRLSENSOR"/>
</dbReference>
<evidence type="ECO:0000256" key="2">
    <source>
        <dbReference type="ARBA" id="ARBA00012438"/>
    </source>
</evidence>
<comment type="catalytic activity">
    <reaction evidence="1">
        <text>ATP + protein L-histidine = ADP + protein N-phospho-L-histidine.</text>
        <dbReference type="EC" id="2.7.13.3"/>
    </reaction>
</comment>
<evidence type="ECO:0000256" key="5">
    <source>
        <dbReference type="SAM" id="SignalP"/>
    </source>
</evidence>
<accession>A0ABU9G0W8</accession>
<dbReference type="PANTHER" id="PTHR43065">
    <property type="entry name" value="SENSOR HISTIDINE KINASE"/>
    <property type="match status" value="1"/>
</dbReference>
<evidence type="ECO:0000256" key="3">
    <source>
        <dbReference type="ARBA" id="ARBA00022553"/>
    </source>
</evidence>
<feature type="chain" id="PRO_5046631299" description="histidine kinase" evidence="5">
    <location>
        <begin position="22"/>
        <end position="563"/>
    </location>
</feature>
<dbReference type="InterPro" id="IPR003661">
    <property type="entry name" value="HisK_dim/P_dom"/>
</dbReference>
<feature type="signal peptide" evidence="5">
    <location>
        <begin position="1"/>
        <end position="21"/>
    </location>
</feature>
<dbReference type="CDD" id="cd00082">
    <property type="entry name" value="HisKA"/>
    <property type="match status" value="1"/>
</dbReference>
<evidence type="ECO:0000313" key="8">
    <source>
        <dbReference type="Proteomes" id="UP001379949"/>
    </source>
</evidence>
<dbReference type="InterPro" id="IPR036097">
    <property type="entry name" value="HisK_dim/P_sf"/>
</dbReference>
<protein>
    <recommendedName>
        <fullName evidence="2">histidine kinase</fullName>
        <ecNumber evidence="2">2.7.13.3</ecNumber>
    </recommendedName>
</protein>
<dbReference type="InterPro" id="IPR003594">
    <property type="entry name" value="HATPase_dom"/>
</dbReference>
<evidence type="ECO:0000256" key="1">
    <source>
        <dbReference type="ARBA" id="ARBA00000085"/>
    </source>
</evidence>
<dbReference type="Gene3D" id="3.40.190.10">
    <property type="entry name" value="Periplasmic binding protein-like II"/>
    <property type="match status" value="2"/>
</dbReference>
<dbReference type="CDD" id="cd13704">
    <property type="entry name" value="PBP2_HisK"/>
    <property type="match status" value="1"/>
</dbReference>
<dbReference type="Proteomes" id="UP001379949">
    <property type="component" value="Unassembled WGS sequence"/>
</dbReference>
<dbReference type="SUPFAM" id="SSF55874">
    <property type="entry name" value="ATPase domain of HSP90 chaperone/DNA topoisomerase II/histidine kinase"/>
    <property type="match status" value="1"/>
</dbReference>
<dbReference type="EMBL" id="JBAKAR010000001">
    <property type="protein sequence ID" value="MEL0612108.1"/>
    <property type="molecule type" value="Genomic_DNA"/>
</dbReference>
<dbReference type="SMART" id="SM00062">
    <property type="entry name" value="PBPb"/>
    <property type="match status" value="1"/>
</dbReference>